<dbReference type="AlphaFoldDB" id="A0AAX4KS95"/>
<dbReference type="Proteomes" id="UP001358614">
    <property type="component" value="Chromosome 2"/>
</dbReference>
<proteinExistence type="predicted"/>
<reference evidence="2 3" key="1">
    <citation type="submission" date="2024-01" db="EMBL/GenBank/DDBJ databases">
        <title>Comparative genomics of Cryptococcus and Kwoniella reveals pathogenesis evolution and contrasting modes of karyotype evolution via chromosome fusion or intercentromeric recombination.</title>
        <authorList>
            <person name="Coelho M.A."/>
            <person name="David-Palma M."/>
            <person name="Shea T."/>
            <person name="Bowers K."/>
            <person name="McGinley-Smith S."/>
            <person name="Mohammad A.W."/>
            <person name="Gnirke A."/>
            <person name="Yurkov A.M."/>
            <person name="Nowrousian M."/>
            <person name="Sun S."/>
            <person name="Cuomo C.A."/>
            <person name="Heitman J."/>
        </authorList>
    </citation>
    <scope>NUCLEOTIDE SEQUENCE [LARGE SCALE GENOMIC DNA]</scope>
    <source>
        <strain evidence="2 3">PYCC6329</strain>
    </source>
</reference>
<evidence type="ECO:0008006" key="4">
    <source>
        <dbReference type="Google" id="ProtNLM"/>
    </source>
</evidence>
<dbReference type="RefSeq" id="XP_066087318.1">
    <property type="nucleotide sequence ID" value="XM_066231221.1"/>
</dbReference>
<keyword evidence="3" id="KW-1185">Reference proteome</keyword>
<evidence type="ECO:0000256" key="1">
    <source>
        <dbReference type="SAM" id="SignalP"/>
    </source>
</evidence>
<dbReference type="GeneID" id="91106275"/>
<evidence type="ECO:0000313" key="3">
    <source>
        <dbReference type="Proteomes" id="UP001358614"/>
    </source>
</evidence>
<keyword evidence="1" id="KW-0732">Signal</keyword>
<name>A0AAX4KS95_9TREE</name>
<sequence length="239" mass="26593">MIFLPLNLIVHCILSISPRVLGFIQDPYNPYPSNTSLDGDLFNPKATDDISIPNPEHVRFIGCISFGGFQELLQENGVQGVYLPSRDGCITLCRVDQPFGLAYFSEHAKSCYCAPKEQHPMIEWVVGGMDDEGNCGGWDDVSIDYLNLPWIFHGCYSSLWSTPYRSEIVSDPIECVNSCQPRDGSVAMIPRVEGDGWLCACYEEPTEGVIGRQCGLGIWQAYFRNLKYVSWVQGGGESS</sequence>
<gene>
    <name evidence="2" type="ORF">V865_007474</name>
</gene>
<dbReference type="EMBL" id="CP144090">
    <property type="protein sequence ID" value="WWD09351.1"/>
    <property type="molecule type" value="Genomic_DNA"/>
</dbReference>
<feature type="signal peptide" evidence="1">
    <location>
        <begin position="1"/>
        <end position="22"/>
    </location>
</feature>
<accession>A0AAX4KS95</accession>
<organism evidence="2 3">
    <name type="scientific">Kwoniella europaea PYCC6329</name>
    <dbReference type="NCBI Taxonomy" id="1423913"/>
    <lineage>
        <taxon>Eukaryota</taxon>
        <taxon>Fungi</taxon>
        <taxon>Dikarya</taxon>
        <taxon>Basidiomycota</taxon>
        <taxon>Agaricomycotina</taxon>
        <taxon>Tremellomycetes</taxon>
        <taxon>Tremellales</taxon>
        <taxon>Cryptococcaceae</taxon>
        <taxon>Kwoniella</taxon>
    </lineage>
</organism>
<protein>
    <recommendedName>
        <fullName evidence="4">WSC domain-containing protein</fullName>
    </recommendedName>
</protein>
<feature type="chain" id="PRO_5043702310" description="WSC domain-containing protein" evidence="1">
    <location>
        <begin position="23"/>
        <end position="239"/>
    </location>
</feature>
<evidence type="ECO:0000313" key="2">
    <source>
        <dbReference type="EMBL" id="WWD09351.1"/>
    </source>
</evidence>
<dbReference type="KEGG" id="ker:91106275"/>